<dbReference type="InterPro" id="IPR006047">
    <property type="entry name" value="GH13_cat_dom"/>
</dbReference>
<gene>
    <name evidence="4" type="ORF">ADN00_06130</name>
</gene>
<dbReference type="RefSeq" id="WP_075062084.1">
    <property type="nucleotide sequence ID" value="NZ_LGCL01000016.1"/>
</dbReference>
<dbReference type="GO" id="GO:0016798">
    <property type="term" value="F:hydrolase activity, acting on glycosyl bonds"/>
    <property type="evidence" value="ECO:0007669"/>
    <property type="project" value="UniProtKB-KW"/>
</dbReference>
<evidence type="ECO:0000256" key="2">
    <source>
        <dbReference type="ARBA" id="ARBA00023295"/>
    </source>
</evidence>
<protein>
    <recommendedName>
        <fullName evidence="3">Glycosyl hydrolase family 13 catalytic domain-containing protein</fullName>
    </recommendedName>
</protein>
<dbReference type="PANTHER" id="PTHR10357:SF210">
    <property type="entry name" value="MALTODEXTRIN GLUCOSIDASE"/>
    <property type="match status" value="1"/>
</dbReference>
<dbReference type="PATRIC" id="fig|1134406.4.peg.1705"/>
<comment type="caution">
    <text evidence="4">The sequence shown here is derived from an EMBL/GenBank/DDBJ whole genome shotgun (WGS) entry which is preliminary data.</text>
</comment>
<dbReference type="AlphaFoldDB" id="A0A0P6XGF7"/>
<dbReference type="OrthoDB" id="9805159at2"/>
<dbReference type="STRING" id="1134406.ADN00_06130"/>
<dbReference type="EMBL" id="LGCL01000016">
    <property type="protein sequence ID" value="KPL78800.1"/>
    <property type="molecule type" value="Genomic_DNA"/>
</dbReference>
<dbReference type="CDD" id="cd11338">
    <property type="entry name" value="AmyAc_CMD"/>
    <property type="match status" value="1"/>
</dbReference>
<reference evidence="4 5" key="1">
    <citation type="submission" date="2015-07" db="EMBL/GenBank/DDBJ databases">
        <title>Genome sequence of Ornatilinea apprima DSM 23815.</title>
        <authorList>
            <person name="Hemp J."/>
            <person name="Ward L.M."/>
            <person name="Pace L.A."/>
            <person name="Fischer W.W."/>
        </authorList>
    </citation>
    <scope>NUCLEOTIDE SEQUENCE [LARGE SCALE GENOMIC DNA]</scope>
    <source>
        <strain evidence="4 5">P3M-1</strain>
    </source>
</reference>
<dbReference type="Proteomes" id="UP000050417">
    <property type="component" value="Unassembled WGS sequence"/>
</dbReference>
<keyword evidence="2" id="KW-0326">Glycosidase</keyword>
<organism evidence="4 5">
    <name type="scientific">Ornatilinea apprima</name>
    <dbReference type="NCBI Taxonomy" id="1134406"/>
    <lineage>
        <taxon>Bacteria</taxon>
        <taxon>Bacillati</taxon>
        <taxon>Chloroflexota</taxon>
        <taxon>Anaerolineae</taxon>
        <taxon>Anaerolineales</taxon>
        <taxon>Anaerolineaceae</taxon>
        <taxon>Ornatilinea</taxon>
    </lineage>
</organism>
<dbReference type="InterPro" id="IPR045857">
    <property type="entry name" value="O16G_dom_2"/>
</dbReference>
<evidence type="ECO:0000313" key="5">
    <source>
        <dbReference type="Proteomes" id="UP000050417"/>
    </source>
</evidence>
<dbReference type="Gene3D" id="3.90.400.10">
    <property type="entry name" value="Oligo-1,6-glucosidase, Domain 2"/>
    <property type="match status" value="1"/>
</dbReference>
<name>A0A0P6XGF7_9CHLR</name>
<dbReference type="SMART" id="SM00642">
    <property type="entry name" value="Aamy"/>
    <property type="match status" value="1"/>
</dbReference>
<dbReference type="GO" id="GO:0005975">
    <property type="term" value="P:carbohydrate metabolic process"/>
    <property type="evidence" value="ECO:0007669"/>
    <property type="project" value="InterPro"/>
</dbReference>
<evidence type="ECO:0000313" key="4">
    <source>
        <dbReference type="EMBL" id="KPL78800.1"/>
    </source>
</evidence>
<dbReference type="Gene3D" id="3.20.20.80">
    <property type="entry name" value="Glycosidases"/>
    <property type="match status" value="1"/>
</dbReference>
<evidence type="ECO:0000256" key="1">
    <source>
        <dbReference type="ARBA" id="ARBA00022801"/>
    </source>
</evidence>
<proteinExistence type="predicted"/>
<keyword evidence="5" id="KW-1185">Reference proteome</keyword>
<keyword evidence="1" id="KW-0378">Hydrolase</keyword>
<dbReference type="InterPro" id="IPR017853">
    <property type="entry name" value="GH"/>
</dbReference>
<accession>A0A0P6XGF7</accession>
<evidence type="ECO:0000259" key="3">
    <source>
        <dbReference type="SMART" id="SM00642"/>
    </source>
</evidence>
<dbReference type="SUPFAM" id="SSF51445">
    <property type="entry name" value="(Trans)glycosidases"/>
    <property type="match status" value="1"/>
</dbReference>
<feature type="domain" description="Glycosyl hydrolase family 13 catalytic" evidence="3">
    <location>
        <begin position="17"/>
        <end position="372"/>
    </location>
</feature>
<sequence>MTIINKPQWLNNAVFYQIFPDRFANGDLSNDPQGVFPWGSQPDREHFWGGDLRGIIQNLDYLQELGINALYLNPIFKAGTNHRYDTFDYYEIDPVLGTKSDFKQLVEESHHRGIRIILDGVFNHCGLGFSPFLDLVEKGDASPYRDWFFVDRFPVTTSPLSYQTCGGAEYLPKLNTANQVVQDFFLDVAEYWIREFNIDGWRLDVPWKADFDFWKRFRTRVKQVRPDAYIVGEIWRDSLTWLDGTTCDGTMNYPLREYLLDYCVHDHMDAEDFTYFLTRLLDDLGENRGGQLNLIGSHDTARVLELAAGDRRKIKLISGLQMLLPGVPMVYYGDEVGLRGANDPDCRRCMPWEPETWDQELYAHYKKMIQIRRQHTWLSHAEVKVEKVLNGYLALWLQSGAERMLVIANSRGAVRDQTIVLDGVVANSLVELISEKHYNIDGNLKLDWIEERSLLVFKV</sequence>
<dbReference type="PANTHER" id="PTHR10357">
    <property type="entry name" value="ALPHA-AMYLASE FAMILY MEMBER"/>
    <property type="match status" value="1"/>
</dbReference>
<dbReference type="Pfam" id="PF00128">
    <property type="entry name" value="Alpha-amylase"/>
    <property type="match status" value="1"/>
</dbReference>